<accession>A0A840I3P2</accession>
<organism evidence="2 3">
    <name type="scientific">Parvularcula dongshanensis</name>
    <dbReference type="NCBI Taxonomy" id="1173995"/>
    <lineage>
        <taxon>Bacteria</taxon>
        <taxon>Pseudomonadati</taxon>
        <taxon>Pseudomonadota</taxon>
        <taxon>Alphaproteobacteria</taxon>
        <taxon>Parvularculales</taxon>
        <taxon>Parvularculaceae</taxon>
        <taxon>Parvularcula</taxon>
    </lineage>
</organism>
<dbReference type="InterPro" id="IPR002826">
    <property type="entry name" value="MptE-like"/>
</dbReference>
<reference evidence="2 3" key="1">
    <citation type="submission" date="2020-08" db="EMBL/GenBank/DDBJ databases">
        <title>Genomic Encyclopedia of Type Strains, Phase IV (KMG-IV): sequencing the most valuable type-strain genomes for metagenomic binning, comparative biology and taxonomic classification.</title>
        <authorList>
            <person name="Goeker M."/>
        </authorList>
    </citation>
    <scope>NUCLEOTIDE SEQUENCE [LARGE SCALE GENOMIC DNA]</scope>
    <source>
        <strain evidence="2 3">DSM 102850</strain>
    </source>
</reference>
<dbReference type="Gene3D" id="3.90.1480.10">
    <property type="entry name" value="Alpha-2,3-sialyltransferase"/>
    <property type="match status" value="1"/>
</dbReference>
<dbReference type="InterPro" id="IPR036715">
    <property type="entry name" value="A-2_3-sialylTrfase_sf"/>
</dbReference>
<feature type="domain" description="6-hydroxymethylpterin diphosphokinase MptE-like" evidence="1">
    <location>
        <begin position="31"/>
        <end position="184"/>
    </location>
</feature>
<dbReference type="SUPFAM" id="SSF102414">
    <property type="entry name" value="Alpha-2,3/8-sialyltransferase CstII"/>
    <property type="match status" value="1"/>
</dbReference>
<dbReference type="Pfam" id="PF01973">
    <property type="entry name" value="MptE-like"/>
    <property type="match status" value="1"/>
</dbReference>
<dbReference type="RefSeq" id="WP_183817115.1">
    <property type="nucleotide sequence ID" value="NZ_JACHOB010000002.1"/>
</dbReference>
<keyword evidence="3" id="KW-1185">Reference proteome</keyword>
<comment type="caution">
    <text evidence="2">The sequence shown here is derived from an EMBL/GenBank/DDBJ whole genome shotgun (WGS) entry which is preliminary data.</text>
</comment>
<dbReference type="EMBL" id="JACHOB010000002">
    <property type="protein sequence ID" value="MBB4658945.1"/>
    <property type="molecule type" value="Genomic_DNA"/>
</dbReference>
<name>A0A840I3P2_9PROT</name>
<evidence type="ECO:0000313" key="3">
    <source>
        <dbReference type="Proteomes" id="UP000563524"/>
    </source>
</evidence>
<protein>
    <recommendedName>
        <fullName evidence="1">6-hydroxymethylpterin diphosphokinase MptE-like domain-containing protein</fullName>
    </recommendedName>
</protein>
<proteinExistence type="predicted"/>
<sequence>MTNSIYDDFIQRRRRRVGTEGEIDLSSTDRERLASLAGKFSGQRIFIVGNGPSLNKIDFEKLRGEYTFAANRIYLMFDRTLWRPTFYTAIDWRVTPDIRDEIIAMEGIEYPIFPTRYKGFFDELGDPFWFKLRGGGPRFSDQFSHDILNDGVAGRGSVLVQAIQIAFYLGFSPIYLVGVDVSYRVPSTVIQEGGDRFGTGTQLLLTSTQDDDENHFDPRYFGAGRKWHDPNTDEMIRGFVACRKGVEFYGGKLLNATVGGNLNQIPRVDFDSLF</sequence>
<dbReference type="AlphaFoldDB" id="A0A840I3P2"/>
<evidence type="ECO:0000313" key="2">
    <source>
        <dbReference type="EMBL" id="MBB4658945.1"/>
    </source>
</evidence>
<gene>
    <name evidence="2" type="ORF">GGQ59_001459</name>
</gene>
<dbReference type="Proteomes" id="UP000563524">
    <property type="component" value="Unassembled WGS sequence"/>
</dbReference>
<evidence type="ECO:0000259" key="1">
    <source>
        <dbReference type="Pfam" id="PF01973"/>
    </source>
</evidence>